<evidence type="ECO:0000313" key="14">
    <source>
        <dbReference type="EMBL" id="MBC5715948.1"/>
    </source>
</evidence>
<proteinExistence type="predicted"/>
<dbReference type="SUPFAM" id="SSF47384">
    <property type="entry name" value="Homodimeric domain of signal transducing histidine kinase"/>
    <property type="match status" value="1"/>
</dbReference>
<keyword evidence="4" id="KW-0597">Phosphoprotein</keyword>
<dbReference type="Gene3D" id="1.10.287.130">
    <property type="match status" value="1"/>
</dbReference>
<dbReference type="InterPro" id="IPR005467">
    <property type="entry name" value="His_kinase_dom"/>
</dbReference>
<dbReference type="GO" id="GO:0000155">
    <property type="term" value="F:phosphorelay sensor kinase activity"/>
    <property type="evidence" value="ECO:0007669"/>
    <property type="project" value="InterPro"/>
</dbReference>
<dbReference type="SMART" id="SM00388">
    <property type="entry name" value="HisKA"/>
    <property type="match status" value="1"/>
</dbReference>
<keyword evidence="15" id="KW-1185">Reference proteome</keyword>
<evidence type="ECO:0000256" key="7">
    <source>
        <dbReference type="ARBA" id="ARBA00022777"/>
    </source>
</evidence>
<dbReference type="InterPro" id="IPR003661">
    <property type="entry name" value="HisK_dim/P_dom"/>
</dbReference>
<evidence type="ECO:0000259" key="13">
    <source>
        <dbReference type="PROSITE" id="PS50885"/>
    </source>
</evidence>
<evidence type="ECO:0000256" key="4">
    <source>
        <dbReference type="ARBA" id="ARBA00022553"/>
    </source>
</evidence>
<dbReference type="Proteomes" id="UP000602260">
    <property type="component" value="Unassembled WGS sequence"/>
</dbReference>
<comment type="caution">
    <text evidence="14">The sequence shown here is derived from an EMBL/GenBank/DDBJ whole genome shotgun (WGS) entry which is preliminary data.</text>
</comment>
<dbReference type="FunFam" id="3.30.565.10:FF:000006">
    <property type="entry name" value="Sensor histidine kinase WalK"/>
    <property type="match status" value="1"/>
</dbReference>
<dbReference type="PRINTS" id="PR00344">
    <property type="entry name" value="BCTRLSENSOR"/>
</dbReference>
<dbReference type="SMART" id="SM00304">
    <property type="entry name" value="HAMP"/>
    <property type="match status" value="1"/>
</dbReference>
<protein>
    <recommendedName>
        <fullName evidence="3">histidine kinase</fullName>
        <ecNumber evidence="3">2.7.13.3</ecNumber>
    </recommendedName>
</protein>
<comment type="subcellular location">
    <subcellularLocation>
        <location evidence="2">Membrane</location>
    </subcellularLocation>
</comment>
<reference evidence="14" key="1">
    <citation type="submission" date="2020-08" db="EMBL/GenBank/DDBJ databases">
        <title>Genome public.</title>
        <authorList>
            <person name="Liu C."/>
            <person name="Sun Q."/>
        </authorList>
    </citation>
    <scope>NUCLEOTIDE SEQUENCE</scope>
    <source>
        <strain evidence="14">BX5</strain>
    </source>
</reference>
<evidence type="ECO:0000256" key="2">
    <source>
        <dbReference type="ARBA" id="ARBA00004370"/>
    </source>
</evidence>
<dbReference type="InterPro" id="IPR050428">
    <property type="entry name" value="TCS_sensor_his_kinase"/>
</dbReference>
<dbReference type="InterPro" id="IPR003594">
    <property type="entry name" value="HATPase_dom"/>
</dbReference>
<evidence type="ECO:0000256" key="1">
    <source>
        <dbReference type="ARBA" id="ARBA00000085"/>
    </source>
</evidence>
<dbReference type="CDD" id="cd06225">
    <property type="entry name" value="HAMP"/>
    <property type="match status" value="1"/>
</dbReference>
<keyword evidence="5" id="KW-0808">Transferase</keyword>
<keyword evidence="10 11" id="KW-0472">Membrane</keyword>
<dbReference type="PROSITE" id="PS50109">
    <property type="entry name" value="HIS_KIN"/>
    <property type="match status" value="1"/>
</dbReference>
<dbReference type="PANTHER" id="PTHR45436">
    <property type="entry name" value="SENSOR HISTIDINE KINASE YKOH"/>
    <property type="match status" value="1"/>
</dbReference>
<sequence>MRRKKGPPIDSEKKKKNREGVPFFASLQVKYALSYLVVITLVLALLNTYPVLASQDLLFTSKRDSLKSQSAVIASALMELETLTSDQVVRVMNLLDDMGLSRILVTDPAGLVLYDSATDKWNSSGKEEPEEPQYRYALYQEVAAALEGKDVFYSHYADGVFTSTAAVPIVSRGMTTGAVYVLETDREQGNLLQSLQQNLANISAVIVASALVVSLFFSKMLTARIAALLHAFRVVGEGEYGHRLQPAGRDEMAQLAQEFNRLTDRLQTTEEVRRRFVSDASHELKTPLASIRLLTDSILQNQQMDQETLRDFVKDIGDEAERLTRITEHLLALTRLDSLPAGKTDRVDTGAVLERAVNMLLPVADAAGVTIRTSVKPECNIRCTQDDLYQICYNLVENAVKYNYPQGSVSASVTRDGEQVLIEVSDTGIGIPEEDLPKVFNRFYRVDKARSRAAGGTGLGLSIVRDTVRRHGGWVTARARPGGGSLFTVGFPLDRGELEAPEGEAEKGVQP</sequence>
<dbReference type="PANTHER" id="PTHR45436:SF5">
    <property type="entry name" value="SENSOR HISTIDINE KINASE TRCS"/>
    <property type="match status" value="1"/>
</dbReference>
<dbReference type="Gene3D" id="6.10.340.10">
    <property type="match status" value="1"/>
</dbReference>
<keyword evidence="7 14" id="KW-0418">Kinase</keyword>
<organism evidence="14 15">
    <name type="scientific">Flintibacter faecis</name>
    <dbReference type="NCBI Taxonomy" id="2763047"/>
    <lineage>
        <taxon>Bacteria</taxon>
        <taxon>Bacillati</taxon>
        <taxon>Bacillota</taxon>
        <taxon>Clostridia</taxon>
        <taxon>Eubacteriales</taxon>
        <taxon>Flintibacter</taxon>
    </lineage>
</organism>
<dbReference type="SUPFAM" id="SSF158472">
    <property type="entry name" value="HAMP domain-like"/>
    <property type="match status" value="1"/>
</dbReference>
<dbReference type="SMART" id="SM00387">
    <property type="entry name" value="HATPase_c"/>
    <property type="match status" value="1"/>
</dbReference>
<evidence type="ECO:0000259" key="12">
    <source>
        <dbReference type="PROSITE" id="PS50109"/>
    </source>
</evidence>
<evidence type="ECO:0000256" key="11">
    <source>
        <dbReference type="SAM" id="Phobius"/>
    </source>
</evidence>
<evidence type="ECO:0000256" key="9">
    <source>
        <dbReference type="ARBA" id="ARBA00023012"/>
    </source>
</evidence>
<evidence type="ECO:0000256" key="6">
    <source>
        <dbReference type="ARBA" id="ARBA00022692"/>
    </source>
</evidence>
<feature type="transmembrane region" description="Helical" evidence="11">
    <location>
        <begin position="21"/>
        <end position="46"/>
    </location>
</feature>
<keyword evidence="6 11" id="KW-0812">Transmembrane</keyword>
<comment type="catalytic activity">
    <reaction evidence="1">
        <text>ATP + protein L-histidine = ADP + protein N-phospho-L-histidine.</text>
        <dbReference type="EC" id="2.7.13.3"/>
    </reaction>
</comment>
<dbReference type="AlphaFoldDB" id="A0A8J6IY97"/>
<dbReference type="Pfam" id="PF00672">
    <property type="entry name" value="HAMP"/>
    <property type="match status" value="1"/>
</dbReference>
<dbReference type="GO" id="GO:0005886">
    <property type="term" value="C:plasma membrane"/>
    <property type="evidence" value="ECO:0007669"/>
    <property type="project" value="TreeGrafter"/>
</dbReference>
<accession>A0A8J6IY97</accession>
<feature type="domain" description="HAMP" evidence="13">
    <location>
        <begin position="219"/>
        <end position="271"/>
    </location>
</feature>
<dbReference type="EC" id="2.7.13.3" evidence="3"/>
<evidence type="ECO:0000256" key="8">
    <source>
        <dbReference type="ARBA" id="ARBA00022989"/>
    </source>
</evidence>
<feature type="domain" description="Histidine kinase" evidence="12">
    <location>
        <begin position="279"/>
        <end position="495"/>
    </location>
</feature>
<evidence type="ECO:0000256" key="5">
    <source>
        <dbReference type="ARBA" id="ARBA00022679"/>
    </source>
</evidence>
<keyword evidence="9" id="KW-0902">Two-component regulatory system</keyword>
<dbReference type="EMBL" id="JACOPN010000001">
    <property type="protein sequence ID" value="MBC5715948.1"/>
    <property type="molecule type" value="Genomic_DNA"/>
</dbReference>
<dbReference type="CDD" id="cd00075">
    <property type="entry name" value="HATPase"/>
    <property type="match status" value="1"/>
</dbReference>
<dbReference type="InterPro" id="IPR003660">
    <property type="entry name" value="HAMP_dom"/>
</dbReference>
<dbReference type="InterPro" id="IPR036097">
    <property type="entry name" value="HisK_dim/P_sf"/>
</dbReference>
<dbReference type="InterPro" id="IPR036890">
    <property type="entry name" value="HATPase_C_sf"/>
</dbReference>
<evidence type="ECO:0000256" key="10">
    <source>
        <dbReference type="ARBA" id="ARBA00023136"/>
    </source>
</evidence>
<dbReference type="InterPro" id="IPR004358">
    <property type="entry name" value="Sig_transdc_His_kin-like_C"/>
</dbReference>
<name>A0A8J6IY97_9FIRM</name>
<dbReference type="Pfam" id="PF02518">
    <property type="entry name" value="HATPase_c"/>
    <property type="match status" value="1"/>
</dbReference>
<dbReference type="CDD" id="cd00082">
    <property type="entry name" value="HisKA"/>
    <property type="match status" value="1"/>
</dbReference>
<evidence type="ECO:0000256" key="3">
    <source>
        <dbReference type="ARBA" id="ARBA00012438"/>
    </source>
</evidence>
<evidence type="ECO:0000313" key="15">
    <source>
        <dbReference type="Proteomes" id="UP000602260"/>
    </source>
</evidence>
<dbReference type="Pfam" id="PF00512">
    <property type="entry name" value="HisKA"/>
    <property type="match status" value="1"/>
</dbReference>
<dbReference type="FunFam" id="1.10.287.130:FF:000001">
    <property type="entry name" value="Two-component sensor histidine kinase"/>
    <property type="match status" value="1"/>
</dbReference>
<dbReference type="Gene3D" id="3.30.565.10">
    <property type="entry name" value="Histidine kinase-like ATPase, C-terminal domain"/>
    <property type="match status" value="1"/>
</dbReference>
<dbReference type="PROSITE" id="PS50885">
    <property type="entry name" value="HAMP"/>
    <property type="match status" value="1"/>
</dbReference>
<dbReference type="SUPFAM" id="SSF55874">
    <property type="entry name" value="ATPase domain of HSP90 chaperone/DNA topoisomerase II/histidine kinase"/>
    <property type="match status" value="1"/>
</dbReference>
<keyword evidence="8 11" id="KW-1133">Transmembrane helix</keyword>
<gene>
    <name evidence="14" type="ORF">H8S55_01165</name>
</gene>